<dbReference type="AlphaFoldDB" id="A0A6M4PJJ7"/>
<dbReference type="RefSeq" id="WP_171151292.1">
    <property type="nucleotide sequence ID" value="NZ_CP053189.1"/>
</dbReference>
<keyword evidence="2" id="KW-1185">Reference proteome</keyword>
<dbReference type="EMBL" id="CP053189">
    <property type="protein sequence ID" value="QJS09120.1"/>
    <property type="molecule type" value="Genomic_DNA"/>
</dbReference>
<proteinExistence type="predicted"/>
<gene>
    <name evidence="1" type="ORF">HKX69_05970</name>
</gene>
<dbReference type="KEGG" id="sarg:HKX69_05970"/>
<dbReference type="Proteomes" id="UP000502641">
    <property type="component" value="Chromosome"/>
</dbReference>
<evidence type="ECO:0000313" key="1">
    <source>
        <dbReference type="EMBL" id="QJS09120.1"/>
    </source>
</evidence>
<name>A0A6M4PJJ7_9ACTN</name>
<organism evidence="1 2">
    <name type="scientific">Streptomyces argyrophylli</name>
    <dbReference type="NCBI Taxonomy" id="2726118"/>
    <lineage>
        <taxon>Bacteria</taxon>
        <taxon>Bacillati</taxon>
        <taxon>Actinomycetota</taxon>
        <taxon>Actinomycetes</taxon>
        <taxon>Kitasatosporales</taxon>
        <taxon>Streptomycetaceae</taxon>
        <taxon>Streptomyces</taxon>
    </lineage>
</organism>
<evidence type="ECO:0000313" key="2">
    <source>
        <dbReference type="Proteomes" id="UP000502641"/>
    </source>
</evidence>
<reference evidence="1 2" key="1">
    <citation type="submission" date="2020-05" db="EMBL/GenBank/DDBJ databases">
        <authorList>
            <person name="Li K."/>
        </authorList>
    </citation>
    <scope>NUCLEOTIDE SEQUENCE [LARGE SCALE GENOMIC DNA]</scope>
    <source>
        <strain evidence="2">jing01</strain>
    </source>
</reference>
<sequence length="77" mass="8686">MSDAKTYTEDQVSEAANAAMDLIIQDIECDDEWEDLLSLMVNATMTVLKSEMGADLEEVVEENYGLSLQEFKDERGF</sequence>
<accession>A0A6M4PJJ7</accession>
<protein>
    <submittedName>
        <fullName evidence="1">Uncharacterized protein</fullName>
    </submittedName>
</protein>